<dbReference type="EMBL" id="LEKV01005352">
    <property type="protein sequence ID" value="KVH88665.1"/>
    <property type="molecule type" value="Genomic_DNA"/>
</dbReference>
<dbReference type="SMART" id="SM00743">
    <property type="entry name" value="Agenet"/>
    <property type="match status" value="1"/>
</dbReference>
<dbReference type="InterPro" id="IPR014002">
    <property type="entry name" value="Agenet_dom_plant"/>
</dbReference>
<feature type="compositionally biased region" description="Basic and acidic residues" evidence="1">
    <location>
        <begin position="175"/>
        <end position="190"/>
    </location>
</feature>
<dbReference type="OMA" id="MMYVVPD"/>
<accession>A0A103XDC3</accession>
<evidence type="ECO:0000256" key="1">
    <source>
        <dbReference type="SAM" id="MobiDB-lite"/>
    </source>
</evidence>
<evidence type="ECO:0000313" key="4">
    <source>
        <dbReference type="Proteomes" id="UP000243975"/>
    </source>
</evidence>
<feature type="compositionally biased region" description="Basic and acidic residues" evidence="1">
    <location>
        <begin position="257"/>
        <end position="268"/>
    </location>
</feature>
<proteinExistence type="predicted"/>
<dbReference type="STRING" id="59895.A0A103XDC3"/>
<feature type="region of interest" description="Disordered" evidence="1">
    <location>
        <begin position="257"/>
        <end position="287"/>
    </location>
</feature>
<evidence type="ECO:0000313" key="3">
    <source>
        <dbReference type="EMBL" id="KVH88665.1"/>
    </source>
</evidence>
<gene>
    <name evidence="3" type="ORF">Ccrd_026148</name>
</gene>
<dbReference type="PROSITE" id="PS51038">
    <property type="entry name" value="BAH"/>
    <property type="match status" value="1"/>
</dbReference>
<dbReference type="GO" id="GO:0003682">
    <property type="term" value="F:chromatin binding"/>
    <property type="evidence" value="ECO:0007669"/>
    <property type="project" value="InterPro"/>
</dbReference>
<dbReference type="InterPro" id="IPR043151">
    <property type="entry name" value="BAH_sf"/>
</dbReference>
<comment type="caution">
    <text evidence="3">The sequence shown here is derived from an EMBL/GenBank/DDBJ whole genome shotgun (WGS) entry which is preliminary data.</text>
</comment>
<dbReference type="PANTHER" id="PTHR31917">
    <property type="entry name" value="AGENET DOMAIN-CONTAINING PROTEIN-RELATED"/>
    <property type="match status" value="1"/>
</dbReference>
<keyword evidence="4" id="KW-1185">Reference proteome</keyword>
<protein>
    <submittedName>
        <fullName evidence="3">Bromo adjacent homology (BAH) domain-containing protein</fullName>
    </submittedName>
</protein>
<dbReference type="AlphaFoldDB" id="A0A103XDC3"/>
<dbReference type="Proteomes" id="UP000243975">
    <property type="component" value="Unassembled WGS sequence"/>
</dbReference>
<dbReference type="Gene3D" id="2.30.30.490">
    <property type="match status" value="1"/>
</dbReference>
<dbReference type="Gramene" id="KVH88665">
    <property type="protein sequence ID" value="KVH88665"/>
    <property type="gene ID" value="Ccrd_026148"/>
</dbReference>
<evidence type="ECO:0000259" key="2">
    <source>
        <dbReference type="PROSITE" id="PS51038"/>
    </source>
</evidence>
<feature type="region of interest" description="Disordered" evidence="1">
    <location>
        <begin position="171"/>
        <end position="202"/>
    </location>
</feature>
<dbReference type="InterPro" id="IPR001025">
    <property type="entry name" value="BAH_dom"/>
</dbReference>
<name>A0A103XDC3_CYNCS</name>
<sequence length="496" mass="55125">MPRSTNLQNQSPDQMIEVPTELEGENSDIIWSGGASSCCKKLKHYPAFCRSGTTIPDYRNQKMVKVRWFHRTDEVSGLISEPRPHEIIITPHFQVVSAECVDGLATVLTPKHYEHCLAVLSEDFSDGIYMCSRQIKKNKITPFPLSKLRGYSSQTIFSVLDLSIGPNKLKPQITSREEKKEVEQPTDPKMKIKLSSKGLDGQSSRGVLKITNSVSDNQVEKTQPTDPKMKIKLSSGGLDGQSPIGVLKIYNSISDNKVEKTQPTDPKSKIKLSSKGLDGTSEPHHEIPSFSVGEEIEVSEKVLKVLYMDVEDVEGSGNLEEWVLAYRLAVPDKLGMRCLGRHTIRPFPAKNSSNGSFSIGAPVDAWWCDGWWEGVVVATNIRGKNPFHVYFPGENKFQNFENEKLRTSKDWVDNIWVELNPKPDVLNFISSNVKSNMKLQRCITLGGSSGSGNGLSSVDHKVVASIETEAAEKKGKELPALKKLKGVVLKKKKAYV</sequence>
<dbReference type="PANTHER" id="PTHR31917:SF3">
    <property type="entry name" value="BROMO ADJACENT-LIKE DOMAIN PROTEIN"/>
    <property type="match status" value="1"/>
</dbReference>
<organism evidence="3 4">
    <name type="scientific">Cynara cardunculus var. scolymus</name>
    <name type="common">Globe artichoke</name>
    <name type="synonym">Cynara scolymus</name>
    <dbReference type="NCBI Taxonomy" id="59895"/>
    <lineage>
        <taxon>Eukaryota</taxon>
        <taxon>Viridiplantae</taxon>
        <taxon>Streptophyta</taxon>
        <taxon>Embryophyta</taxon>
        <taxon>Tracheophyta</taxon>
        <taxon>Spermatophyta</taxon>
        <taxon>Magnoliopsida</taxon>
        <taxon>eudicotyledons</taxon>
        <taxon>Gunneridae</taxon>
        <taxon>Pentapetalae</taxon>
        <taxon>asterids</taxon>
        <taxon>campanulids</taxon>
        <taxon>Asterales</taxon>
        <taxon>Asteraceae</taxon>
        <taxon>Carduoideae</taxon>
        <taxon>Cardueae</taxon>
        <taxon>Carduinae</taxon>
        <taxon>Cynara</taxon>
    </lineage>
</organism>
<feature type="domain" description="BAH" evidence="2">
    <location>
        <begin position="22"/>
        <end position="146"/>
    </location>
</feature>
<reference evidence="3 4" key="1">
    <citation type="journal article" date="2016" name="Sci. Rep.">
        <title>The genome sequence of the outbreeding globe artichoke constructed de novo incorporating a phase-aware low-pass sequencing strategy of F1 progeny.</title>
        <authorList>
            <person name="Scaglione D."/>
            <person name="Reyes-Chin-Wo S."/>
            <person name="Acquadro A."/>
            <person name="Froenicke L."/>
            <person name="Portis E."/>
            <person name="Beitel C."/>
            <person name="Tirone M."/>
            <person name="Mauro R."/>
            <person name="Lo Monaco A."/>
            <person name="Mauromicale G."/>
            <person name="Faccioli P."/>
            <person name="Cattivelli L."/>
            <person name="Rieseberg L."/>
            <person name="Michelmore R."/>
            <person name="Lanteri S."/>
        </authorList>
    </citation>
    <scope>NUCLEOTIDE SEQUENCE [LARGE SCALE GENOMIC DNA]</scope>
    <source>
        <strain evidence="3">2C</strain>
    </source>
</reference>
<feature type="non-terminal residue" evidence="3">
    <location>
        <position position="496"/>
    </location>
</feature>